<proteinExistence type="predicted"/>
<dbReference type="Proteomes" id="UP000054248">
    <property type="component" value="Unassembled WGS sequence"/>
</dbReference>
<evidence type="ECO:0000259" key="7">
    <source>
        <dbReference type="PROSITE" id="PS50011"/>
    </source>
</evidence>
<name>A0A0C3QUN9_9AGAM</name>
<dbReference type="InterPro" id="IPR011990">
    <property type="entry name" value="TPR-like_helical_dom_sf"/>
</dbReference>
<keyword evidence="4" id="KW-0067">ATP-binding</keyword>
<evidence type="ECO:0000256" key="4">
    <source>
        <dbReference type="ARBA" id="ARBA00022840"/>
    </source>
</evidence>
<dbReference type="InterPro" id="IPR019734">
    <property type="entry name" value="TPR_rpt"/>
</dbReference>
<reference evidence="9" key="2">
    <citation type="submission" date="2015-01" db="EMBL/GenBank/DDBJ databases">
        <title>Evolutionary Origins and Diversification of the Mycorrhizal Mutualists.</title>
        <authorList>
            <consortium name="DOE Joint Genome Institute"/>
            <consortium name="Mycorrhizal Genomics Consortium"/>
            <person name="Kohler A."/>
            <person name="Kuo A."/>
            <person name="Nagy L.G."/>
            <person name="Floudas D."/>
            <person name="Copeland A."/>
            <person name="Barry K.W."/>
            <person name="Cichocki N."/>
            <person name="Veneault-Fourrey C."/>
            <person name="LaButti K."/>
            <person name="Lindquist E.A."/>
            <person name="Lipzen A."/>
            <person name="Lundell T."/>
            <person name="Morin E."/>
            <person name="Murat C."/>
            <person name="Riley R."/>
            <person name="Ohm R."/>
            <person name="Sun H."/>
            <person name="Tunlid A."/>
            <person name="Henrissat B."/>
            <person name="Grigoriev I.V."/>
            <person name="Hibbett D.S."/>
            <person name="Martin F."/>
        </authorList>
    </citation>
    <scope>NUCLEOTIDE SEQUENCE [LARGE SCALE GENOMIC DNA]</scope>
    <source>
        <strain evidence="9">MUT 4182</strain>
    </source>
</reference>
<dbReference type="PANTHER" id="PTHR44329:SF288">
    <property type="entry name" value="MITOGEN-ACTIVATED PROTEIN KINASE KINASE KINASE 20"/>
    <property type="match status" value="1"/>
</dbReference>
<dbReference type="InterPro" id="IPR051681">
    <property type="entry name" value="Ser/Thr_Kinases-Pseudokinases"/>
</dbReference>
<dbReference type="PANTHER" id="PTHR44329">
    <property type="entry name" value="SERINE/THREONINE-PROTEIN KINASE TNNI3K-RELATED"/>
    <property type="match status" value="1"/>
</dbReference>
<keyword evidence="1" id="KW-0808">Transferase</keyword>
<dbReference type="STRING" id="1051891.A0A0C3QUN9"/>
<sequence length="658" mass="73597">MDPMQLEGNYDVDPNPSPGSDQGRLQRNSQLPAKLRDKMENLAKWRIATSSIEFPEDVLELHGGHATVSRAFLTPSSKNKWDMSSSDTQIPPKRKVVAVKKMKITAEKNMERVLGLTLREAEFLTHISHPRIVELDGFLEDVSNGIIWLVFPWEDNGSLRDFVASKEWEIPERLALITQIYDVAEGLWYLHSQEPPICHGDLKSANVLVNSNCRALITDFGSARRLTEADLDRHVKPAGDEHQPPPLEAMFCASTNTITLTGNEYSLRWAAPELLKDEPSSLKIDIWAFGWISYEVMTNSIPFQDVHRGTTVIKRVILGELPSLTGDARMALILQLCTLMSECWSTDPSKRPRAEDCVNSLQWMPRVVPNPTRTTNAMISEVRSPELLYGLGRMHKFQGDYDNALKFFTQALDISTDIGDLGGRACSLRELAETHRQQSNTEEAIRLFSDALRIYTNIGDSGGRADTLLGLALAYLSKPKPDPSQALPLFSDALKICTDIGDIAGKAVSVYGLGEAHRFRGEYSQAIPYYYVALRLYTDIGDRQGRASALVGLAEMHLWHKEYSRAITFYNEALQIDTDIGNIRGKAFTLSGLADVDSEQGHHNEAIEKFEQAAKIWEQIGDTRMAAWALEGAAHARWWLETVARGSLGPFGIQRKNC</sequence>
<keyword evidence="2" id="KW-0547">Nucleotide-binding</keyword>
<feature type="region of interest" description="Disordered" evidence="6">
    <location>
        <begin position="1"/>
        <end position="30"/>
    </location>
</feature>
<reference evidence="8 9" key="1">
    <citation type="submission" date="2014-04" db="EMBL/GenBank/DDBJ databases">
        <authorList>
            <consortium name="DOE Joint Genome Institute"/>
            <person name="Kuo A."/>
            <person name="Girlanda M."/>
            <person name="Perotto S."/>
            <person name="Kohler A."/>
            <person name="Nagy L.G."/>
            <person name="Floudas D."/>
            <person name="Copeland A."/>
            <person name="Barry K.W."/>
            <person name="Cichocki N."/>
            <person name="Veneault-Fourrey C."/>
            <person name="LaButti K."/>
            <person name="Lindquist E.A."/>
            <person name="Lipzen A."/>
            <person name="Lundell T."/>
            <person name="Morin E."/>
            <person name="Murat C."/>
            <person name="Sun H."/>
            <person name="Tunlid A."/>
            <person name="Henrissat B."/>
            <person name="Grigoriev I.V."/>
            <person name="Hibbett D.S."/>
            <person name="Martin F."/>
            <person name="Nordberg H.P."/>
            <person name="Cantor M.N."/>
            <person name="Hua S.X."/>
        </authorList>
    </citation>
    <scope>NUCLEOTIDE SEQUENCE [LARGE SCALE GENOMIC DNA]</scope>
    <source>
        <strain evidence="8 9">MUT 4182</strain>
    </source>
</reference>
<dbReference type="SMART" id="SM00028">
    <property type="entry name" value="TPR"/>
    <property type="match status" value="5"/>
</dbReference>
<dbReference type="AlphaFoldDB" id="A0A0C3QUN9"/>
<dbReference type="GO" id="GO:0004674">
    <property type="term" value="F:protein serine/threonine kinase activity"/>
    <property type="evidence" value="ECO:0007669"/>
    <property type="project" value="TreeGrafter"/>
</dbReference>
<evidence type="ECO:0000256" key="1">
    <source>
        <dbReference type="ARBA" id="ARBA00022679"/>
    </source>
</evidence>
<dbReference type="Pfam" id="PF13176">
    <property type="entry name" value="TPR_7"/>
    <property type="match status" value="1"/>
</dbReference>
<dbReference type="PROSITE" id="PS50011">
    <property type="entry name" value="PROTEIN_KINASE_DOM"/>
    <property type="match status" value="1"/>
</dbReference>
<evidence type="ECO:0000256" key="5">
    <source>
        <dbReference type="PROSITE-ProRule" id="PRU00339"/>
    </source>
</evidence>
<dbReference type="InterPro" id="IPR011009">
    <property type="entry name" value="Kinase-like_dom_sf"/>
</dbReference>
<keyword evidence="3" id="KW-0418">Kinase</keyword>
<dbReference type="SUPFAM" id="SSF48452">
    <property type="entry name" value="TPR-like"/>
    <property type="match status" value="2"/>
</dbReference>
<dbReference type="PROSITE" id="PS00108">
    <property type="entry name" value="PROTEIN_KINASE_ST"/>
    <property type="match status" value="1"/>
</dbReference>
<evidence type="ECO:0000256" key="3">
    <source>
        <dbReference type="ARBA" id="ARBA00022777"/>
    </source>
</evidence>
<dbReference type="EMBL" id="KN822950">
    <property type="protein sequence ID" value="KIO33146.1"/>
    <property type="molecule type" value="Genomic_DNA"/>
</dbReference>
<evidence type="ECO:0000313" key="9">
    <source>
        <dbReference type="Proteomes" id="UP000054248"/>
    </source>
</evidence>
<dbReference type="InterPro" id="IPR008271">
    <property type="entry name" value="Ser/Thr_kinase_AS"/>
</dbReference>
<feature type="domain" description="Protein kinase" evidence="7">
    <location>
        <begin position="54"/>
        <end position="364"/>
    </location>
</feature>
<protein>
    <recommendedName>
        <fullName evidence="7">Protein kinase domain-containing protein</fullName>
    </recommendedName>
</protein>
<dbReference type="PROSITE" id="PS50005">
    <property type="entry name" value="TPR"/>
    <property type="match status" value="3"/>
</dbReference>
<keyword evidence="5" id="KW-0802">TPR repeat</keyword>
<evidence type="ECO:0000256" key="6">
    <source>
        <dbReference type="SAM" id="MobiDB-lite"/>
    </source>
</evidence>
<gene>
    <name evidence="8" type="ORF">M407DRAFT_18008</name>
</gene>
<dbReference type="Pfam" id="PF00069">
    <property type="entry name" value="Pkinase"/>
    <property type="match status" value="1"/>
</dbReference>
<feature type="repeat" description="TPR" evidence="5">
    <location>
        <begin position="507"/>
        <end position="540"/>
    </location>
</feature>
<dbReference type="HOGENOM" id="CLU_000288_7_37_1"/>
<accession>A0A0C3QUN9</accession>
<evidence type="ECO:0000256" key="2">
    <source>
        <dbReference type="ARBA" id="ARBA00022741"/>
    </source>
</evidence>
<feature type="repeat" description="TPR" evidence="5">
    <location>
        <begin position="385"/>
        <end position="418"/>
    </location>
</feature>
<organism evidence="8 9">
    <name type="scientific">Tulasnella calospora MUT 4182</name>
    <dbReference type="NCBI Taxonomy" id="1051891"/>
    <lineage>
        <taxon>Eukaryota</taxon>
        <taxon>Fungi</taxon>
        <taxon>Dikarya</taxon>
        <taxon>Basidiomycota</taxon>
        <taxon>Agaricomycotina</taxon>
        <taxon>Agaricomycetes</taxon>
        <taxon>Cantharellales</taxon>
        <taxon>Tulasnellaceae</taxon>
        <taxon>Tulasnella</taxon>
    </lineage>
</organism>
<dbReference type="InterPro" id="IPR000719">
    <property type="entry name" value="Prot_kinase_dom"/>
</dbReference>
<feature type="compositionally biased region" description="Polar residues" evidence="6">
    <location>
        <begin position="18"/>
        <end position="30"/>
    </location>
</feature>
<keyword evidence="9" id="KW-1185">Reference proteome</keyword>
<evidence type="ECO:0000313" key="8">
    <source>
        <dbReference type="EMBL" id="KIO33146.1"/>
    </source>
</evidence>
<dbReference type="GO" id="GO:0005524">
    <property type="term" value="F:ATP binding"/>
    <property type="evidence" value="ECO:0007669"/>
    <property type="project" value="UniProtKB-KW"/>
</dbReference>
<dbReference type="Gene3D" id="1.10.510.10">
    <property type="entry name" value="Transferase(Phosphotransferase) domain 1"/>
    <property type="match status" value="1"/>
</dbReference>
<dbReference type="Pfam" id="PF13424">
    <property type="entry name" value="TPR_12"/>
    <property type="match status" value="2"/>
</dbReference>
<dbReference type="OrthoDB" id="5961805at2759"/>
<dbReference type="SUPFAM" id="SSF56112">
    <property type="entry name" value="Protein kinase-like (PK-like)"/>
    <property type="match status" value="1"/>
</dbReference>
<feature type="repeat" description="TPR" evidence="5">
    <location>
        <begin position="547"/>
        <end position="580"/>
    </location>
</feature>
<dbReference type="Gene3D" id="1.25.40.10">
    <property type="entry name" value="Tetratricopeptide repeat domain"/>
    <property type="match status" value="1"/>
</dbReference>
<dbReference type="SMART" id="SM00220">
    <property type="entry name" value="S_TKc"/>
    <property type="match status" value="1"/>
</dbReference>